<gene>
    <name evidence="7" type="primary">TMEM254</name>
</gene>
<dbReference type="RefSeq" id="XP_026046835.1">
    <property type="nucleotide sequence ID" value="XM_026191050.1"/>
</dbReference>
<evidence type="ECO:0000256" key="3">
    <source>
        <dbReference type="ARBA" id="ARBA00022989"/>
    </source>
</evidence>
<dbReference type="OrthoDB" id="9984821at2759"/>
<keyword evidence="3 6" id="KW-1133">Transmembrane helix</keyword>
<feature type="transmembrane region" description="Helical" evidence="6">
    <location>
        <begin position="95"/>
        <end position="113"/>
    </location>
</feature>
<keyword evidence="8" id="KW-1185">Reference proteome</keyword>
<dbReference type="AlphaFoldDB" id="A0A3P8Q6H3"/>
<evidence type="ECO:0000256" key="5">
    <source>
        <dbReference type="ARBA" id="ARBA00034834"/>
    </source>
</evidence>
<keyword evidence="4 6" id="KW-0472">Membrane</keyword>
<evidence type="ECO:0000256" key="1">
    <source>
        <dbReference type="ARBA" id="ARBA00004141"/>
    </source>
</evidence>
<dbReference type="PANTHER" id="PTHR34104">
    <property type="entry name" value="TRANSMEMBRANE PROTEIN 254"/>
    <property type="match status" value="1"/>
</dbReference>
<dbReference type="GeneID" id="113035463"/>
<dbReference type="Ensembl" id="ENSACLT00000025621.2">
    <property type="protein sequence ID" value="ENSACLP00000025020.1"/>
    <property type="gene ID" value="ENSACLG00000017026.2"/>
</dbReference>
<dbReference type="Proteomes" id="UP000265100">
    <property type="component" value="Chromosome 13"/>
</dbReference>
<feature type="transmembrane region" description="Helical" evidence="6">
    <location>
        <begin position="15"/>
        <end position="34"/>
    </location>
</feature>
<dbReference type="PANTHER" id="PTHR34104:SF3">
    <property type="entry name" value="TRANSMEMBRANE PROTEIN 254"/>
    <property type="match status" value="1"/>
</dbReference>
<reference evidence="7" key="1">
    <citation type="submission" date="2018-05" db="EMBL/GenBank/DDBJ databases">
        <authorList>
            <person name="Datahose"/>
        </authorList>
    </citation>
    <scope>NUCLEOTIDE SEQUENCE</scope>
</reference>
<evidence type="ECO:0000256" key="6">
    <source>
        <dbReference type="SAM" id="Phobius"/>
    </source>
</evidence>
<evidence type="ECO:0000256" key="4">
    <source>
        <dbReference type="ARBA" id="ARBA00023136"/>
    </source>
</evidence>
<evidence type="ECO:0000313" key="8">
    <source>
        <dbReference type="Proteomes" id="UP000265100"/>
    </source>
</evidence>
<dbReference type="Bgee" id="ENSACLG00000017026">
    <property type="expression patterns" value="Expressed in testis and 8 other cell types or tissues"/>
</dbReference>
<dbReference type="InterPro" id="IPR028110">
    <property type="entry name" value="TMEM254"/>
</dbReference>
<reference evidence="7" key="2">
    <citation type="submission" date="2025-08" db="UniProtKB">
        <authorList>
            <consortium name="Ensembl"/>
        </authorList>
    </citation>
    <scope>IDENTIFICATION</scope>
</reference>
<name>A0A3P8Q6H3_ASTCA</name>
<proteinExistence type="predicted"/>
<feature type="transmembrane region" description="Helical" evidence="6">
    <location>
        <begin position="65"/>
        <end position="83"/>
    </location>
</feature>
<dbReference type="GeneTree" id="ENSGT00390000016042"/>
<evidence type="ECO:0000313" key="7">
    <source>
        <dbReference type="Ensembl" id="ENSACLP00000025020.1"/>
    </source>
</evidence>
<dbReference type="OMA" id="FHWFIQT"/>
<reference evidence="7" key="3">
    <citation type="submission" date="2025-09" db="UniProtKB">
        <authorList>
            <consortium name="Ensembl"/>
        </authorList>
    </citation>
    <scope>IDENTIFICATION</scope>
</reference>
<organism evidence="7 8">
    <name type="scientific">Astatotilapia calliptera</name>
    <name type="common">Eastern happy</name>
    <name type="synonym">Chromis callipterus</name>
    <dbReference type="NCBI Taxonomy" id="8154"/>
    <lineage>
        <taxon>Eukaryota</taxon>
        <taxon>Metazoa</taxon>
        <taxon>Chordata</taxon>
        <taxon>Craniata</taxon>
        <taxon>Vertebrata</taxon>
        <taxon>Euteleostomi</taxon>
        <taxon>Actinopterygii</taxon>
        <taxon>Neopterygii</taxon>
        <taxon>Teleostei</taxon>
        <taxon>Neoteleostei</taxon>
        <taxon>Acanthomorphata</taxon>
        <taxon>Ovalentaria</taxon>
        <taxon>Cichlomorphae</taxon>
        <taxon>Cichliformes</taxon>
        <taxon>Cichlidae</taxon>
        <taxon>African cichlids</taxon>
        <taxon>Pseudocrenilabrinae</taxon>
        <taxon>Haplochromini</taxon>
        <taxon>Astatotilapia</taxon>
    </lineage>
</organism>
<accession>A0A3P8Q6H3</accession>
<sequence length="123" mass="14156">MATSDGRDYFQRARLFWMVTVSVALIYFACTVFAPDVVPFELLGPFGTFSKNLAYNHPDLLYKGWWLTCAIHLCEALVALKLCSNKGIKDMSTRCLWFIQTFLFGFASLHLLIKYDPERSKQD</sequence>
<comment type="subcellular location">
    <subcellularLocation>
        <location evidence="1">Membrane</location>
        <topology evidence="1">Multi-pass membrane protein</topology>
    </subcellularLocation>
</comment>
<dbReference type="GO" id="GO:0016020">
    <property type="term" value="C:membrane"/>
    <property type="evidence" value="ECO:0007669"/>
    <property type="project" value="UniProtKB-SubCell"/>
</dbReference>
<evidence type="ECO:0000256" key="2">
    <source>
        <dbReference type="ARBA" id="ARBA00022692"/>
    </source>
</evidence>
<dbReference type="Pfam" id="PF14934">
    <property type="entry name" value="TMEM254"/>
    <property type="match status" value="1"/>
</dbReference>
<keyword evidence="2 6" id="KW-0812">Transmembrane</keyword>
<protein>
    <recommendedName>
        <fullName evidence="5">Transmembrane protein 254</fullName>
    </recommendedName>
</protein>
<dbReference type="STRING" id="8154.ENSACLP00000025020"/>